<feature type="transmembrane region" description="Helical" evidence="6">
    <location>
        <begin position="275"/>
        <end position="291"/>
    </location>
</feature>
<dbReference type="RefSeq" id="WP_005683502.1">
    <property type="nucleotide sequence ID" value="NZ_ADNC01000013.1"/>
</dbReference>
<keyword evidence="2" id="KW-1003">Cell membrane</keyword>
<name>D4XVU8_9BACT</name>
<dbReference type="InterPro" id="IPR051461">
    <property type="entry name" value="UPF0750_membrane"/>
</dbReference>
<keyword evidence="4 6" id="KW-1133">Transmembrane helix</keyword>
<evidence type="ECO:0000313" key="8">
    <source>
        <dbReference type="Proteomes" id="UP000004757"/>
    </source>
</evidence>
<keyword evidence="3 6" id="KW-0812">Transmembrane</keyword>
<dbReference type="eggNOG" id="COG1284">
    <property type="taxonomic scope" value="Bacteria"/>
</dbReference>
<evidence type="ECO:0000313" key="7">
    <source>
        <dbReference type="EMBL" id="EFF41540.1"/>
    </source>
</evidence>
<dbReference type="OrthoDB" id="401129at2"/>
<comment type="subcellular location">
    <subcellularLocation>
        <location evidence="1">Cell membrane</location>
        <topology evidence="1">Multi-pass membrane protein</topology>
    </subcellularLocation>
</comment>
<accession>D4XVU8</accession>
<feature type="transmembrane region" description="Helical" evidence="6">
    <location>
        <begin position="186"/>
        <end position="212"/>
    </location>
</feature>
<sequence>MIKKNKNESDSIDQTKIIGPNEHLEINQNIEIDQKEIDVNAELIKYSMGKHLLNNRETKLTPKRFITKYWIRILMVIFAAFIFNFGIQLFLDRADTIPSGLTGVPTLLQLSFPVLKPYFALIYLGINVPLFLTFGLKIKRSFIWLTLIFMITQIGVNIIFTVPIVHDTLFKLFNFVPNWSIDKHEITWPILLYGSLGSFFIAVSIALTWKAGGSTGGTDIIVYYYSTKTKKNIAILMSLVSFSTATIFLIIFSFIKPNTDGNGNKIIFGMRELSTFAYILVTNVVLNILYPKYKKVVLSISCSDPAKVLAYLKLIKYWHGYEVSALTSGYTGKPIYKVETVMLLLETKNIINDLKQVDRALFISIMPVKNIIGSFNTNFVE</sequence>
<proteinExistence type="predicted"/>
<evidence type="ECO:0000256" key="4">
    <source>
        <dbReference type="ARBA" id="ARBA00022989"/>
    </source>
</evidence>
<protein>
    <recommendedName>
        <fullName evidence="9">DUF2179 domain-containing protein</fullName>
    </recommendedName>
</protein>
<dbReference type="PANTHER" id="PTHR33545:SF5">
    <property type="entry name" value="UPF0750 MEMBRANE PROTEIN YITT"/>
    <property type="match status" value="1"/>
</dbReference>
<evidence type="ECO:0000256" key="2">
    <source>
        <dbReference type="ARBA" id="ARBA00022475"/>
    </source>
</evidence>
<gene>
    <name evidence="7" type="ORF">MALL_0689</name>
</gene>
<evidence type="ECO:0000256" key="5">
    <source>
        <dbReference type="ARBA" id="ARBA00023136"/>
    </source>
</evidence>
<feature type="transmembrane region" description="Helical" evidence="6">
    <location>
        <begin position="233"/>
        <end position="255"/>
    </location>
</feature>
<dbReference type="AlphaFoldDB" id="D4XVU8"/>
<keyword evidence="8" id="KW-1185">Reference proteome</keyword>
<dbReference type="EMBL" id="ADNC01000013">
    <property type="protein sequence ID" value="EFF41540.1"/>
    <property type="molecule type" value="Genomic_DNA"/>
</dbReference>
<dbReference type="Pfam" id="PF02588">
    <property type="entry name" value="YitT_membrane"/>
    <property type="match status" value="1"/>
</dbReference>
<evidence type="ECO:0000256" key="1">
    <source>
        <dbReference type="ARBA" id="ARBA00004651"/>
    </source>
</evidence>
<feature type="transmembrane region" description="Helical" evidence="6">
    <location>
        <begin position="69"/>
        <end position="91"/>
    </location>
</feature>
<feature type="transmembrane region" description="Helical" evidence="6">
    <location>
        <begin position="118"/>
        <end position="136"/>
    </location>
</feature>
<evidence type="ECO:0000256" key="6">
    <source>
        <dbReference type="SAM" id="Phobius"/>
    </source>
</evidence>
<dbReference type="STRING" id="747682.MALL_0689"/>
<organism evidence="7 8">
    <name type="scientific">Mycoplasmopsis alligatoris A21JP2</name>
    <dbReference type="NCBI Taxonomy" id="747682"/>
    <lineage>
        <taxon>Bacteria</taxon>
        <taxon>Bacillati</taxon>
        <taxon>Mycoplasmatota</taxon>
        <taxon>Mycoplasmoidales</taxon>
        <taxon>Metamycoplasmataceae</taxon>
        <taxon>Mycoplasmopsis</taxon>
    </lineage>
</organism>
<keyword evidence="5 6" id="KW-0472">Membrane</keyword>
<dbReference type="InterPro" id="IPR003740">
    <property type="entry name" value="YitT"/>
</dbReference>
<dbReference type="Proteomes" id="UP000004757">
    <property type="component" value="Unassembled WGS sequence"/>
</dbReference>
<dbReference type="PANTHER" id="PTHR33545">
    <property type="entry name" value="UPF0750 MEMBRANE PROTEIN YITT-RELATED"/>
    <property type="match status" value="1"/>
</dbReference>
<evidence type="ECO:0000256" key="3">
    <source>
        <dbReference type="ARBA" id="ARBA00022692"/>
    </source>
</evidence>
<evidence type="ECO:0008006" key="9">
    <source>
        <dbReference type="Google" id="ProtNLM"/>
    </source>
</evidence>
<feature type="transmembrane region" description="Helical" evidence="6">
    <location>
        <begin position="143"/>
        <end position="166"/>
    </location>
</feature>
<reference evidence="7 8" key="1">
    <citation type="submission" date="2010-03" db="EMBL/GenBank/DDBJ databases">
        <authorList>
            <person name="Glass J.I."/>
            <person name="Benders G.A."/>
            <person name="Durkin A.S."/>
            <person name="Farmerie W.G."/>
            <person name="Hlavinka K."/>
            <person name="Hostetler J."/>
            <person name="Jackson J."/>
            <person name="May M.A."/>
            <person name="Miller R.H."/>
            <person name="Paralanov V."/>
            <person name="Radune D."/>
            <person name="Szczypinski B."/>
            <person name="Brown D.R."/>
        </authorList>
    </citation>
    <scope>NUCLEOTIDE SEQUENCE [LARGE SCALE GENOMIC DNA]</scope>
    <source>
        <strain evidence="7 8">A21JP2</strain>
    </source>
</reference>
<dbReference type="GO" id="GO:0005886">
    <property type="term" value="C:plasma membrane"/>
    <property type="evidence" value="ECO:0007669"/>
    <property type="project" value="UniProtKB-SubCell"/>
</dbReference>
<comment type="caution">
    <text evidence="7">The sequence shown here is derived from an EMBL/GenBank/DDBJ whole genome shotgun (WGS) entry which is preliminary data.</text>
</comment>